<dbReference type="Gene3D" id="3.30.420.10">
    <property type="entry name" value="Ribonuclease H-like superfamily/Ribonuclease H"/>
    <property type="match status" value="1"/>
</dbReference>
<dbReference type="PANTHER" id="PTHR37984:SF5">
    <property type="entry name" value="PROTEIN NYNRIN-LIKE"/>
    <property type="match status" value="1"/>
</dbReference>
<reference evidence="3" key="1">
    <citation type="submission" date="2025-08" db="UniProtKB">
        <authorList>
            <consortium name="RefSeq"/>
        </authorList>
    </citation>
    <scope>IDENTIFICATION</scope>
</reference>
<evidence type="ECO:0000313" key="2">
    <source>
        <dbReference type="Proteomes" id="UP000515154"/>
    </source>
</evidence>
<dbReference type="AlphaFoldDB" id="A0A6P7U3B7"/>
<dbReference type="SUPFAM" id="SSF53098">
    <property type="entry name" value="Ribonuclease H-like"/>
    <property type="match status" value="1"/>
</dbReference>
<proteinExistence type="predicted"/>
<dbReference type="GO" id="GO:0015074">
    <property type="term" value="P:DNA integration"/>
    <property type="evidence" value="ECO:0007669"/>
    <property type="project" value="InterPro"/>
</dbReference>
<dbReference type="InterPro" id="IPR050951">
    <property type="entry name" value="Retrovirus_Pol_polyprotein"/>
</dbReference>
<dbReference type="KEGG" id="osn:115229103"/>
<dbReference type="InterPro" id="IPR012337">
    <property type="entry name" value="RNaseH-like_sf"/>
</dbReference>
<sequence length="253" mass="29446">MEVSKAINKIILMFGKPLILHTDNGKEFVNERISRLCDEYKIKHVRGRARCPWVQGQVERLNQSLKYMLSSTCLSENLDYKWISIIDRITSSYNSTVHSTTSFAPFRIMFGENADQSANIHYSEEELNLLFADLDSSNMDEKDDVENYMAWKWFTVSSTRTKAVQYSDAAEEKMLKKNMWKNDTSVFKIGEKVVRRIKTDKNKGTRKRYLNEHHDTRIYNVKGFSPTGMVILESEDGREIQEDSRDLASLETN</sequence>
<keyword evidence="2" id="KW-1185">Reference proteome</keyword>
<dbReference type="Proteomes" id="UP000515154">
    <property type="component" value="Unplaced"/>
</dbReference>
<dbReference type="InterPro" id="IPR001584">
    <property type="entry name" value="Integrase_cat-core"/>
</dbReference>
<organism evidence="2 3">
    <name type="scientific">Octopus sinensis</name>
    <name type="common">East Asian common octopus</name>
    <dbReference type="NCBI Taxonomy" id="2607531"/>
    <lineage>
        <taxon>Eukaryota</taxon>
        <taxon>Metazoa</taxon>
        <taxon>Spiralia</taxon>
        <taxon>Lophotrochozoa</taxon>
        <taxon>Mollusca</taxon>
        <taxon>Cephalopoda</taxon>
        <taxon>Coleoidea</taxon>
        <taxon>Octopodiformes</taxon>
        <taxon>Octopoda</taxon>
        <taxon>Incirrata</taxon>
        <taxon>Octopodidae</taxon>
        <taxon>Octopus</taxon>
    </lineage>
</organism>
<gene>
    <name evidence="3" type="primary">LOC115229103</name>
</gene>
<protein>
    <submittedName>
        <fullName evidence="3">Uncharacterized protein LOC115229103</fullName>
    </submittedName>
</protein>
<evidence type="ECO:0000313" key="3">
    <source>
        <dbReference type="RefSeq" id="XP_029655381.1"/>
    </source>
</evidence>
<dbReference type="RefSeq" id="XP_029655381.1">
    <property type="nucleotide sequence ID" value="XM_029799521.1"/>
</dbReference>
<dbReference type="PANTHER" id="PTHR37984">
    <property type="entry name" value="PROTEIN CBG26694"/>
    <property type="match status" value="1"/>
</dbReference>
<name>A0A6P7U3B7_9MOLL</name>
<dbReference type="InterPro" id="IPR036397">
    <property type="entry name" value="RNaseH_sf"/>
</dbReference>
<accession>A0A6P7U3B7</accession>
<dbReference type="PROSITE" id="PS50994">
    <property type="entry name" value="INTEGRASE"/>
    <property type="match status" value="1"/>
</dbReference>
<feature type="domain" description="Integrase catalytic" evidence="1">
    <location>
        <begin position="1"/>
        <end position="113"/>
    </location>
</feature>
<dbReference type="GO" id="GO:0003676">
    <property type="term" value="F:nucleic acid binding"/>
    <property type="evidence" value="ECO:0007669"/>
    <property type="project" value="InterPro"/>
</dbReference>
<evidence type="ECO:0000259" key="1">
    <source>
        <dbReference type="PROSITE" id="PS50994"/>
    </source>
</evidence>